<proteinExistence type="predicted"/>
<sequence length="186" mass="21932">MKQEVLEEFRKLNSQLNEKMRLGTTKESPDMSEFLLQEQNLSLNGLSSEHMQIQRNLRMVMYKSLLDEVDIVILRFETLFDMLSRIIEISIMDKKGQSYLQNDLYKTFLDELEAAYLYIKTVFDFLAHMIEMDETNAELNEDCLDTKLHGHRGYPPHVQNFASDGHKSNERREICIRNNISIKDSF</sequence>
<protein>
    <submittedName>
        <fullName evidence="1">Uncharacterized protein</fullName>
    </submittedName>
</protein>
<keyword evidence="2" id="KW-1185">Reference proteome</keyword>
<evidence type="ECO:0000313" key="2">
    <source>
        <dbReference type="Proteomes" id="UP001054945"/>
    </source>
</evidence>
<dbReference type="EMBL" id="BPLR01016963">
    <property type="protein sequence ID" value="GIY87690.1"/>
    <property type="molecule type" value="Genomic_DNA"/>
</dbReference>
<dbReference type="AlphaFoldDB" id="A0AAV4X157"/>
<dbReference type="Proteomes" id="UP001054945">
    <property type="component" value="Unassembled WGS sequence"/>
</dbReference>
<gene>
    <name evidence="1" type="ORF">CEXT_134601</name>
</gene>
<accession>A0AAV4X157</accession>
<organism evidence="1 2">
    <name type="scientific">Caerostris extrusa</name>
    <name type="common">Bark spider</name>
    <name type="synonym">Caerostris bankana</name>
    <dbReference type="NCBI Taxonomy" id="172846"/>
    <lineage>
        <taxon>Eukaryota</taxon>
        <taxon>Metazoa</taxon>
        <taxon>Ecdysozoa</taxon>
        <taxon>Arthropoda</taxon>
        <taxon>Chelicerata</taxon>
        <taxon>Arachnida</taxon>
        <taxon>Araneae</taxon>
        <taxon>Araneomorphae</taxon>
        <taxon>Entelegynae</taxon>
        <taxon>Araneoidea</taxon>
        <taxon>Araneidae</taxon>
        <taxon>Caerostris</taxon>
    </lineage>
</organism>
<evidence type="ECO:0000313" key="1">
    <source>
        <dbReference type="EMBL" id="GIY87690.1"/>
    </source>
</evidence>
<comment type="caution">
    <text evidence="1">The sequence shown here is derived from an EMBL/GenBank/DDBJ whole genome shotgun (WGS) entry which is preliminary data.</text>
</comment>
<name>A0AAV4X157_CAEEX</name>
<reference evidence="1 2" key="1">
    <citation type="submission" date="2021-06" db="EMBL/GenBank/DDBJ databases">
        <title>Caerostris extrusa draft genome.</title>
        <authorList>
            <person name="Kono N."/>
            <person name="Arakawa K."/>
        </authorList>
    </citation>
    <scope>NUCLEOTIDE SEQUENCE [LARGE SCALE GENOMIC DNA]</scope>
</reference>